<proteinExistence type="inferred from homology"/>
<dbReference type="PANTHER" id="PTHR24136">
    <property type="entry name" value="SOWAH (DROSOPHILA) HOMOLOG"/>
    <property type="match status" value="1"/>
</dbReference>
<evidence type="ECO:0000259" key="8">
    <source>
        <dbReference type="PROSITE" id="PS50225"/>
    </source>
</evidence>
<organism evidence="9 10">
    <name type="scientific">Camelus ferus</name>
    <name type="common">Wild bactrian camel</name>
    <name type="synonym">Camelus bactrianus ferus</name>
    <dbReference type="NCBI Taxonomy" id="419612"/>
    <lineage>
        <taxon>Eukaryota</taxon>
        <taxon>Metazoa</taxon>
        <taxon>Chordata</taxon>
        <taxon>Craniata</taxon>
        <taxon>Vertebrata</taxon>
        <taxon>Euteleostomi</taxon>
        <taxon>Mammalia</taxon>
        <taxon>Eutheria</taxon>
        <taxon>Laurasiatheria</taxon>
        <taxon>Artiodactyla</taxon>
        <taxon>Tylopoda</taxon>
        <taxon>Camelidae</taxon>
        <taxon>Camelus</taxon>
    </lineage>
</organism>
<dbReference type="InterPro" id="IPR002110">
    <property type="entry name" value="Ankyrin_rpt"/>
</dbReference>
<dbReference type="PROSITE" id="PS50297">
    <property type="entry name" value="ANK_REP_REGION"/>
    <property type="match status" value="6"/>
</dbReference>
<feature type="repeat" description="ANK" evidence="6">
    <location>
        <begin position="300"/>
        <end position="332"/>
    </location>
</feature>
<dbReference type="CDD" id="cd03729">
    <property type="entry name" value="SOCS_ASB13"/>
    <property type="match status" value="1"/>
</dbReference>
<accession>A0A8B8SJJ6</accession>
<dbReference type="PROSITE" id="PS50088">
    <property type="entry name" value="ANK_REPEAT"/>
    <property type="match status" value="6"/>
</dbReference>
<comment type="similarity">
    <text evidence="2">Belongs to the ankyrin SOCS box (ASB) family.</text>
</comment>
<reference evidence="10" key="1">
    <citation type="submission" date="2025-08" db="UniProtKB">
        <authorList>
            <consortium name="RefSeq"/>
        </authorList>
    </citation>
    <scope>IDENTIFICATION</scope>
    <source>
        <tissue evidence="10">Ear skin</tissue>
    </source>
</reference>
<dbReference type="InterPro" id="IPR051573">
    <property type="entry name" value="Ankyrin-SOCS_box_domain"/>
</dbReference>
<dbReference type="PROSITE" id="PS50225">
    <property type="entry name" value="SOCS"/>
    <property type="match status" value="1"/>
</dbReference>
<evidence type="ECO:0000256" key="6">
    <source>
        <dbReference type="PROSITE-ProRule" id="PRU00023"/>
    </source>
</evidence>
<feature type="repeat" description="ANK" evidence="6">
    <location>
        <begin position="141"/>
        <end position="173"/>
    </location>
</feature>
<dbReference type="AlphaFoldDB" id="A0A8B8SJJ6"/>
<dbReference type="SMART" id="SM00248">
    <property type="entry name" value="ANK"/>
    <property type="match status" value="6"/>
</dbReference>
<sequence length="433" mass="46846">MFCKRTQTRSAHRHNVHVDTFCTQGHALHVDTSRFAQEQVSCARSHMCPEKPVAATTELDAGDRGVALARSPGSCGGRAGNYNSRRRLAPPSRQRGPGPGPGAGPGARVAGPRSWGARKPAGRMEPRGADGCFLGDVGFWVERTPVHEAAQRGETRQLQQLIENGACVNQVTVDSITPLHMASLRGQAQCVQLLLAAGAQMQSIHQDEQESSLHLPLRPRHWFLPSCQVDARNIDGSTPLCDACASGSVECVKLLLSHGAKVNPPLYTASPLHEACMSGSSECVRLLIDLGANLEAHDCHFGTPLHVACAREHLDCVKVLLNAGANVNAAKLHETALHHAAKVKNVDLIEMLIQFGGNIYARDNRGRKPSDYTRSSSAPAECFEHYESACPETPLTLSQLCRVSLRRATGVRGLEKIAKLDIPPRLIDYLSYN</sequence>
<dbReference type="SUPFAM" id="SSF158235">
    <property type="entry name" value="SOCS box-like"/>
    <property type="match status" value="1"/>
</dbReference>
<dbReference type="Pfam" id="PF12796">
    <property type="entry name" value="Ank_2"/>
    <property type="match status" value="3"/>
</dbReference>
<keyword evidence="9" id="KW-1185">Reference proteome</keyword>
<keyword evidence="3" id="KW-0677">Repeat</keyword>
<evidence type="ECO:0000313" key="9">
    <source>
        <dbReference type="Proteomes" id="UP000694856"/>
    </source>
</evidence>
<dbReference type="InterPro" id="IPR037334">
    <property type="entry name" value="ASB13_SOCS"/>
</dbReference>
<evidence type="ECO:0000256" key="3">
    <source>
        <dbReference type="ARBA" id="ARBA00022737"/>
    </source>
</evidence>
<dbReference type="GO" id="GO:0035556">
    <property type="term" value="P:intracellular signal transduction"/>
    <property type="evidence" value="ECO:0007669"/>
    <property type="project" value="InterPro"/>
</dbReference>
<evidence type="ECO:0000256" key="5">
    <source>
        <dbReference type="ARBA" id="ARBA00023043"/>
    </source>
</evidence>
<feature type="repeat" description="ANK" evidence="6">
    <location>
        <begin position="235"/>
        <end position="263"/>
    </location>
</feature>
<dbReference type="GO" id="GO:0045732">
    <property type="term" value="P:positive regulation of protein catabolic process"/>
    <property type="evidence" value="ECO:0007669"/>
    <property type="project" value="TreeGrafter"/>
</dbReference>
<feature type="domain" description="SOCS box" evidence="8">
    <location>
        <begin position="394"/>
        <end position="433"/>
    </location>
</feature>
<dbReference type="GeneID" id="102518970"/>
<dbReference type="GO" id="GO:0016567">
    <property type="term" value="P:protein ubiquitination"/>
    <property type="evidence" value="ECO:0007669"/>
    <property type="project" value="UniProtKB-UniPathway"/>
</dbReference>
<dbReference type="Pfam" id="PF07525">
    <property type="entry name" value="SOCS_box"/>
    <property type="match status" value="1"/>
</dbReference>
<feature type="region of interest" description="Disordered" evidence="7">
    <location>
        <begin position="64"/>
        <end position="127"/>
    </location>
</feature>
<dbReference type="FunFam" id="1.25.40.20:FF:000016">
    <property type="entry name" value="Ankyrin repeat and SOCS box containing 5"/>
    <property type="match status" value="1"/>
</dbReference>
<evidence type="ECO:0000256" key="7">
    <source>
        <dbReference type="SAM" id="MobiDB-lite"/>
    </source>
</evidence>
<evidence type="ECO:0000256" key="4">
    <source>
        <dbReference type="ARBA" id="ARBA00022786"/>
    </source>
</evidence>
<dbReference type="RefSeq" id="XP_032329512.1">
    <property type="nucleotide sequence ID" value="XM_032473621.1"/>
</dbReference>
<dbReference type="PANTHER" id="PTHR24136:SF53">
    <property type="entry name" value="ANKYRIN REPEAT AND SOCS BOX CONTAINING 13"/>
    <property type="match status" value="1"/>
</dbReference>
<dbReference type="Gene3D" id="1.25.40.20">
    <property type="entry name" value="Ankyrin repeat-containing domain"/>
    <property type="match status" value="3"/>
</dbReference>
<dbReference type="FunFam" id="1.10.750.20:FF:000001">
    <property type="entry name" value="Ankyrin repeat and SOCS box containing 1"/>
    <property type="match status" value="1"/>
</dbReference>
<dbReference type="InterPro" id="IPR036036">
    <property type="entry name" value="SOCS_box-like_dom_sf"/>
</dbReference>
<dbReference type="InterPro" id="IPR036770">
    <property type="entry name" value="Ankyrin_rpt-contain_sf"/>
</dbReference>
<gene>
    <name evidence="10" type="primary">ASB13</name>
</gene>
<feature type="repeat" description="ANK" evidence="6">
    <location>
        <begin position="267"/>
        <end position="299"/>
    </location>
</feature>
<dbReference type="PRINTS" id="PR01415">
    <property type="entry name" value="ANKYRIN"/>
</dbReference>
<comment type="pathway">
    <text evidence="1">Protein modification; protein ubiquitination.</text>
</comment>
<feature type="repeat" description="ANK" evidence="6">
    <location>
        <begin position="174"/>
        <end position="206"/>
    </location>
</feature>
<dbReference type="InterPro" id="IPR001496">
    <property type="entry name" value="SOCS_box"/>
</dbReference>
<evidence type="ECO:0000256" key="2">
    <source>
        <dbReference type="ARBA" id="ARBA00005949"/>
    </source>
</evidence>
<evidence type="ECO:0000313" key="10">
    <source>
        <dbReference type="RefSeq" id="XP_032329512.1"/>
    </source>
</evidence>
<dbReference type="SUPFAM" id="SSF48403">
    <property type="entry name" value="Ankyrin repeat"/>
    <property type="match status" value="1"/>
</dbReference>
<evidence type="ECO:0000256" key="1">
    <source>
        <dbReference type="ARBA" id="ARBA00004906"/>
    </source>
</evidence>
<name>A0A8B8SJJ6_CAMFR</name>
<dbReference type="CTD" id="79754"/>
<keyword evidence="5 6" id="KW-0040">ANK repeat</keyword>
<keyword evidence="4" id="KW-0833">Ubl conjugation pathway</keyword>
<dbReference type="Gene3D" id="1.10.750.20">
    <property type="entry name" value="SOCS box"/>
    <property type="match status" value="1"/>
</dbReference>
<feature type="repeat" description="ANK" evidence="6">
    <location>
        <begin position="332"/>
        <end position="364"/>
    </location>
</feature>
<protein>
    <submittedName>
        <fullName evidence="10">Ankyrin repeat and SOCS box protein 13 isoform X1</fullName>
    </submittedName>
</protein>
<dbReference type="KEGG" id="cfr:102518970"/>
<dbReference type="SMART" id="SM00969">
    <property type="entry name" value="SOCS_box"/>
    <property type="match status" value="1"/>
</dbReference>
<dbReference type="Proteomes" id="UP000694856">
    <property type="component" value="Chromosome 35"/>
</dbReference>
<dbReference type="UniPathway" id="UPA00143"/>